<evidence type="ECO:0000256" key="9">
    <source>
        <dbReference type="RuleBase" id="RU003406"/>
    </source>
</evidence>
<dbReference type="Gene3D" id="2.20.28.60">
    <property type="match status" value="1"/>
</dbReference>
<dbReference type="InterPro" id="IPR024176">
    <property type="entry name" value="Citrate_synthase_bac-typ"/>
</dbReference>
<reference evidence="11" key="1">
    <citation type="submission" date="2023-07" db="EMBL/GenBank/DDBJ databases">
        <title>Dyadobacter sp. nov 'subterranea' isolated from contaminted grondwater.</title>
        <authorList>
            <person name="Szabo I."/>
            <person name="Al-Omari J."/>
            <person name="Szerdahelyi S.G."/>
            <person name="Rado J."/>
        </authorList>
    </citation>
    <scope>NUCLEOTIDE SEQUENCE [LARGE SCALE GENOMIC DNA]</scope>
    <source>
        <strain evidence="11">UP-52</strain>
    </source>
</reference>
<dbReference type="GO" id="GO:0036440">
    <property type="term" value="F:citrate synthase activity"/>
    <property type="evidence" value="ECO:0007669"/>
    <property type="project" value="UniProtKB-EC"/>
</dbReference>
<dbReference type="PROSITE" id="PS00480">
    <property type="entry name" value="CITRATE_SYNTHASE"/>
    <property type="match status" value="1"/>
</dbReference>
<evidence type="ECO:0000256" key="6">
    <source>
        <dbReference type="NCBIfam" id="TIGR01798"/>
    </source>
</evidence>
<dbReference type="InterPro" id="IPR016142">
    <property type="entry name" value="Citrate_synth-like_lrg_a-sub"/>
</dbReference>
<accession>A0ABR9WC82</accession>
<evidence type="ECO:0000313" key="10">
    <source>
        <dbReference type="EMBL" id="MBE9462774.1"/>
    </source>
</evidence>
<name>A0ABR9WC82_9BACT</name>
<dbReference type="RefSeq" id="WP_194120959.1">
    <property type="nucleotide sequence ID" value="NZ_JACYGY010000001.1"/>
</dbReference>
<evidence type="ECO:0000256" key="3">
    <source>
        <dbReference type="ARBA" id="ARBA00022532"/>
    </source>
</evidence>
<evidence type="ECO:0000256" key="8">
    <source>
        <dbReference type="RuleBase" id="RU003370"/>
    </source>
</evidence>
<comment type="pathway">
    <text evidence="1 8">Carbohydrate metabolism; tricarboxylic acid cycle; isocitrate from oxaloacetate: step 1/2.</text>
</comment>
<evidence type="ECO:0000313" key="11">
    <source>
        <dbReference type="Proteomes" id="UP000634134"/>
    </source>
</evidence>
<evidence type="ECO:0000256" key="1">
    <source>
        <dbReference type="ARBA" id="ARBA00004751"/>
    </source>
</evidence>
<dbReference type="PANTHER" id="PTHR42871">
    <property type="entry name" value="CITRATE SYNTHASE"/>
    <property type="match status" value="1"/>
</dbReference>
<sequence length="427" mass="47908">MSEIAELIIEGKNYQFPVIEGSEKEKAIDIAKLRDQTGYITIDAGYKNTGATKSAITFLDGEEGILNYRGYSIEELAEKSSFLEVAYLLIYGELPTEEQFSAFEHEITTHTLVNEDMRKIFEGFPVNAHPMGVLSSLVSAMSAFYPETVDLDSPETTELHIIRLLSKLPTIATWSYKKSQGHPVNYPNNELDYCSNFLNMMFSLPVEKYKVDPVVSAALNKLLILHADHEQNCSTSTVRLVGSSHANIYSSISSGISALWGPLHGGANQEVIEMLEAIKNDGGDVQKYVDMAKDKSSGFRLFGFGHRVYKNFDPRARIIKKAADDVLNKLGISDPVLEIAQKLEKAALEDEYFVSRKLYPNVDFYSGIIYRALGIPTNMFTVMFAIGRLPGWIAQWKEMRANKEPIGRPRQVYVGAPKRAYVERSER</sequence>
<keyword evidence="11" id="KW-1185">Reference proteome</keyword>
<dbReference type="Pfam" id="PF00285">
    <property type="entry name" value="Citrate_synt"/>
    <property type="match status" value="1"/>
</dbReference>
<dbReference type="CDD" id="cd06114">
    <property type="entry name" value="EcCS_like"/>
    <property type="match status" value="1"/>
</dbReference>
<dbReference type="InterPro" id="IPR019810">
    <property type="entry name" value="Citrate_synthase_AS"/>
</dbReference>
<dbReference type="EMBL" id="JACYGY010000001">
    <property type="protein sequence ID" value="MBE9462774.1"/>
    <property type="molecule type" value="Genomic_DNA"/>
</dbReference>
<keyword evidence="4 7" id="KW-0808">Transferase</keyword>
<dbReference type="NCBIfam" id="NF004126">
    <property type="entry name" value="PRK05614.1"/>
    <property type="match status" value="1"/>
</dbReference>
<comment type="caution">
    <text evidence="10">The sequence shown here is derived from an EMBL/GenBank/DDBJ whole genome shotgun (WGS) entry which is preliminary data.</text>
</comment>
<gene>
    <name evidence="10" type="ORF">IEE83_12875</name>
</gene>
<dbReference type="NCBIfam" id="TIGR01798">
    <property type="entry name" value="cit_synth_I"/>
    <property type="match status" value="1"/>
</dbReference>
<keyword evidence="10" id="KW-0012">Acyltransferase</keyword>
<organism evidence="10 11">
    <name type="scientific">Dyadobacter subterraneus</name>
    <dbReference type="NCBI Taxonomy" id="2773304"/>
    <lineage>
        <taxon>Bacteria</taxon>
        <taxon>Pseudomonadati</taxon>
        <taxon>Bacteroidota</taxon>
        <taxon>Cytophagia</taxon>
        <taxon>Cytophagales</taxon>
        <taxon>Spirosomataceae</taxon>
        <taxon>Dyadobacter</taxon>
    </lineage>
</organism>
<protein>
    <recommendedName>
        <fullName evidence="6 7">Citrate synthase</fullName>
    </recommendedName>
</protein>
<dbReference type="InterPro" id="IPR016143">
    <property type="entry name" value="Citrate_synth-like_sm_a-sub"/>
</dbReference>
<dbReference type="InterPro" id="IPR036969">
    <property type="entry name" value="Citrate_synthase_sf"/>
</dbReference>
<comment type="catalytic activity">
    <reaction evidence="5 8">
        <text>oxaloacetate + acetyl-CoA + H2O = citrate + CoA + H(+)</text>
        <dbReference type="Rhea" id="RHEA:16845"/>
        <dbReference type="ChEBI" id="CHEBI:15377"/>
        <dbReference type="ChEBI" id="CHEBI:15378"/>
        <dbReference type="ChEBI" id="CHEBI:16452"/>
        <dbReference type="ChEBI" id="CHEBI:16947"/>
        <dbReference type="ChEBI" id="CHEBI:57287"/>
        <dbReference type="ChEBI" id="CHEBI:57288"/>
        <dbReference type="EC" id="2.3.3.16"/>
    </reaction>
</comment>
<dbReference type="Gene3D" id="1.10.580.10">
    <property type="entry name" value="Citrate Synthase, domain 1"/>
    <property type="match status" value="1"/>
</dbReference>
<dbReference type="Proteomes" id="UP000634134">
    <property type="component" value="Unassembled WGS sequence"/>
</dbReference>
<dbReference type="InterPro" id="IPR002020">
    <property type="entry name" value="Citrate_synthase"/>
</dbReference>
<dbReference type="InterPro" id="IPR010953">
    <property type="entry name" value="Citrate_synthase_typ-I"/>
</dbReference>
<comment type="similarity">
    <text evidence="2 7 9">Belongs to the citrate synthase family.</text>
</comment>
<dbReference type="PIRSF" id="PIRSF001369">
    <property type="entry name" value="Citrate_synth"/>
    <property type="match status" value="1"/>
</dbReference>
<dbReference type="Gene3D" id="1.10.230.10">
    <property type="entry name" value="Cytochrome P450-Terp, domain 2"/>
    <property type="match status" value="1"/>
</dbReference>
<evidence type="ECO:0000256" key="2">
    <source>
        <dbReference type="ARBA" id="ARBA00010566"/>
    </source>
</evidence>
<dbReference type="PANTHER" id="PTHR42871:SF1">
    <property type="entry name" value="CITRATE SYNTHASE"/>
    <property type="match status" value="1"/>
</dbReference>
<evidence type="ECO:0000256" key="5">
    <source>
        <dbReference type="ARBA" id="ARBA00049288"/>
    </source>
</evidence>
<keyword evidence="3 8" id="KW-0816">Tricarboxylic acid cycle</keyword>
<evidence type="ECO:0000256" key="7">
    <source>
        <dbReference type="PIRNR" id="PIRNR001369"/>
    </source>
</evidence>
<evidence type="ECO:0000256" key="4">
    <source>
        <dbReference type="ARBA" id="ARBA00022679"/>
    </source>
</evidence>
<dbReference type="SUPFAM" id="SSF48256">
    <property type="entry name" value="Citrate synthase"/>
    <property type="match status" value="1"/>
</dbReference>
<proteinExistence type="inferred from homology"/>
<dbReference type="PRINTS" id="PR00143">
    <property type="entry name" value="CITRTSNTHASE"/>
</dbReference>